<protein>
    <recommendedName>
        <fullName evidence="2">Peptidase S1 domain-containing protein</fullName>
    </recommendedName>
</protein>
<accession>A0AAV2Q1M6</accession>
<organism evidence="3 4">
    <name type="scientific">Meganyctiphanes norvegica</name>
    <name type="common">Northern krill</name>
    <name type="synonym">Thysanopoda norvegica</name>
    <dbReference type="NCBI Taxonomy" id="48144"/>
    <lineage>
        <taxon>Eukaryota</taxon>
        <taxon>Metazoa</taxon>
        <taxon>Ecdysozoa</taxon>
        <taxon>Arthropoda</taxon>
        <taxon>Crustacea</taxon>
        <taxon>Multicrustacea</taxon>
        <taxon>Malacostraca</taxon>
        <taxon>Eumalacostraca</taxon>
        <taxon>Eucarida</taxon>
        <taxon>Euphausiacea</taxon>
        <taxon>Euphausiidae</taxon>
        <taxon>Meganyctiphanes</taxon>
    </lineage>
</organism>
<dbReference type="SUPFAM" id="SSF50494">
    <property type="entry name" value="Trypsin-like serine proteases"/>
    <property type="match status" value="1"/>
</dbReference>
<dbReference type="InterPro" id="IPR001254">
    <property type="entry name" value="Trypsin_dom"/>
</dbReference>
<evidence type="ECO:0000313" key="4">
    <source>
        <dbReference type="Proteomes" id="UP001497623"/>
    </source>
</evidence>
<dbReference type="GO" id="GO:0004252">
    <property type="term" value="F:serine-type endopeptidase activity"/>
    <property type="evidence" value="ECO:0007669"/>
    <property type="project" value="InterPro"/>
</dbReference>
<gene>
    <name evidence="3" type="ORF">MNOR_LOCUS6281</name>
</gene>
<dbReference type="PROSITE" id="PS50240">
    <property type="entry name" value="TRYPSIN_DOM"/>
    <property type="match status" value="1"/>
</dbReference>
<dbReference type="PRINTS" id="PR00722">
    <property type="entry name" value="CHYMOTRYPSIN"/>
</dbReference>
<dbReference type="PANTHER" id="PTHR24252:SF7">
    <property type="entry name" value="HYALIN"/>
    <property type="match status" value="1"/>
</dbReference>
<dbReference type="InterPro" id="IPR018114">
    <property type="entry name" value="TRYPSIN_HIS"/>
</dbReference>
<feature type="non-terminal residue" evidence="3">
    <location>
        <position position="1"/>
    </location>
</feature>
<dbReference type="InterPro" id="IPR043504">
    <property type="entry name" value="Peptidase_S1_PA_chymotrypsin"/>
</dbReference>
<evidence type="ECO:0000256" key="1">
    <source>
        <dbReference type="ARBA" id="ARBA00023157"/>
    </source>
</evidence>
<feature type="non-terminal residue" evidence="3">
    <location>
        <position position="118"/>
    </location>
</feature>
<comment type="caution">
    <text evidence="3">The sequence shown here is derived from an EMBL/GenBank/DDBJ whole genome shotgun (WGS) entry which is preliminary data.</text>
</comment>
<dbReference type="FunFam" id="2.40.10.10:FF:000068">
    <property type="entry name" value="transmembrane protease serine 2"/>
    <property type="match status" value="1"/>
</dbReference>
<dbReference type="Pfam" id="PF00089">
    <property type="entry name" value="Trypsin"/>
    <property type="match status" value="1"/>
</dbReference>
<dbReference type="InterPro" id="IPR001314">
    <property type="entry name" value="Peptidase_S1A"/>
</dbReference>
<dbReference type="EMBL" id="CAXKWB010002567">
    <property type="protein sequence ID" value="CAL4067195.1"/>
    <property type="molecule type" value="Genomic_DNA"/>
</dbReference>
<dbReference type="Gene3D" id="2.40.10.10">
    <property type="entry name" value="Trypsin-like serine proteases"/>
    <property type="match status" value="1"/>
</dbReference>
<dbReference type="AlphaFoldDB" id="A0AAV2Q1M6"/>
<evidence type="ECO:0000313" key="3">
    <source>
        <dbReference type="EMBL" id="CAL4067195.1"/>
    </source>
</evidence>
<keyword evidence="4" id="KW-1185">Reference proteome</keyword>
<reference evidence="3 4" key="1">
    <citation type="submission" date="2024-05" db="EMBL/GenBank/DDBJ databases">
        <authorList>
            <person name="Wallberg A."/>
        </authorList>
    </citation>
    <scope>NUCLEOTIDE SEQUENCE [LARGE SCALE GENOMIC DNA]</scope>
</reference>
<sequence length="118" mass="13230">EPTSDTTKEKVKPGLRIQGGKRANSEEWPWMTLLRLNIKGSIFSCQASIITPRFLLTAAHCVYDAGCKRCKILVIAGVVDIRDKQSPTRQTVQVQEVIVHPKYSPKSQKNDIALLKLK</sequence>
<proteinExistence type="predicted"/>
<feature type="domain" description="Peptidase S1" evidence="2">
    <location>
        <begin position="17"/>
        <end position="118"/>
    </location>
</feature>
<keyword evidence="1" id="KW-1015">Disulfide bond</keyword>
<evidence type="ECO:0000259" key="2">
    <source>
        <dbReference type="PROSITE" id="PS50240"/>
    </source>
</evidence>
<dbReference type="Proteomes" id="UP001497623">
    <property type="component" value="Unassembled WGS sequence"/>
</dbReference>
<name>A0AAV2Q1M6_MEGNR</name>
<dbReference type="GO" id="GO:0006508">
    <property type="term" value="P:proteolysis"/>
    <property type="evidence" value="ECO:0007669"/>
    <property type="project" value="InterPro"/>
</dbReference>
<dbReference type="PROSITE" id="PS00134">
    <property type="entry name" value="TRYPSIN_HIS"/>
    <property type="match status" value="1"/>
</dbReference>
<dbReference type="InterPro" id="IPR009003">
    <property type="entry name" value="Peptidase_S1_PA"/>
</dbReference>
<dbReference type="PANTHER" id="PTHR24252">
    <property type="entry name" value="ACROSIN-RELATED"/>
    <property type="match status" value="1"/>
</dbReference>